<feature type="repeat" description="ANK" evidence="1">
    <location>
        <begin position="701"/>
        <end position="733"/>
    </location>
</feature>
<dbReference type="InterPro" id="IPR036770">
    <property type="entry name" value="Ankyrin_rpt-contain_sf"/>
</dbReference>
<dbReference type="Gene3D" id="1.25.40.20">
    <property type="entry name" value="Ankyrin repeat-containing domain"/>
    <property type="match status" value="1"/>
</dbReference>
<keyword evidence="1" id="KW-0040">ANK repeat</keyword>
<proteinExistence type="predicted"/>
<organism evidence="2 3">
    <name type="scientific">Staphylotrichum longicolle</name>
    <dbReference type="NCBI Taxonomy" id="669026"/>
    <lineage>
        <taxon>Eukaryota</taxon>
        <taxon>Fungi</taxon>
        <taxon>Dikarya</taxon>
        <taxon>Ascomycota</taxon>
        <taxon>Pezizomycotina</taxon>
        <taxon>Sordariomycetes</taxon>
        <taxon>Sordariomycetidae</taxon>
        <taxon>Sordariales</taxon>
        <taxon>Chaetomiaceae</taxon>
        <taxon>Staphylotrichum</taxon>
    </lineage>
</organism>
<dbReference type="InterPro" id="IPR051616">
    <property type="entry name" value="Cul2-RING_E3_ligase_SR"/>
</dbReference>
<dbReference type="PROSITE" id="PS50088">
    <property type="entry name" value="ANK_REPEAT"/>
    <property type="match status" value="3"/>
</dbReference>
<evidence type="ECO:0000313" key="3">
    <source>
        <dbReference type="Proteomes" id="UP001197093"/>
    </source>
</evidence>
<dbReference type="PANTHER" id="PTHR46224">
    <property type="entry name" value="ANKYRIN REPEAT FAMILY PROTEIN"/>
    <property type="match status" value="1"/>
</dbReference>
<dbReference type="PANTHER" id="PTHR46224:SF64">
    <property type="entry name" value="IQ MOTIF AND ANKYRIN REPEAT DOMAIN-CONTAINING PROTEIN 1"/>
    <property type="match status" value="1"/>
</dbReference>
<dbReference type="Pfam" id="PF00023">
    <property type="entry name" value="Ank"/>
    <property type="match status" value="1"/>
</dbReference>
<evidence type="ECO:0000313" key="2">
    <source>
        <dbReference type="EMBL" id="KAG7294519.1"/>
    </source>
</evidence>
<keyword evidence="3" id="KW-1185">Reference proteome</keyword>
<dbReference type="SUPFAM" id="SSF48403">
    <property type="entry name" value="Ankyrin repeat"/>
    <property type="match status" value="1"/>
</dbReference>
<dbReference type="Proteomes" id="UP001197093">
    <property type="component" value="Unassembled WGS sequence"/>
</dbReference>
<feature type="repeat" description="ANK" evidence="1">
    <location>
        <begin position="629"/>
        <end position="661"/>
    </location>
</feature>
<protein>
    <recommendedName>
        <fullName evidence="4">Ankyrin repeat protein</fullName>
    </recommendedName>
</protein>
<dbReference type="AlphaFoldDB" id="A0AAD4F890"/>
<sequence length="857" mass="93852">MASTTSAAHEDARQHNQPAIKQHLMGKGFPEALSRFISFNELCYWKEHEVDQVFARVQATADEIRNPDLQTFSVKPSAAEQAAGLGPTDFIKPPWEQLTESAAVLGALCVNRKGEFRTNPPEGYAALSHVWAQGLGSDSQTGGLHRSLVEQVFDLVEPHGIKWIWTDSLAIPGGKRELEFVEEELKAMLINAMADIYRKASKVIVLDALTLRLDSNDPEIKLATDAVIVTKAGFVRFADVVDTLRAKAHNEVGDRYKAVGTGQYPSLFRTFFRLQRNDQLGVSLPDIAIGCAYRDAFDKLDYARSVFPTLGLEWRFGDKRDDAMKKIYESQKHHATRLALFHGPPRALYPGWAPAVFPGMTDCIIIEAGVWKPRGMAREWLASRINKIVPSKPGCMILELDNGQSPGAYSLCYISDATKQQSPKSTDIFKEAVQKGTAYVLTDEPLVPVQHHARVGLAVEKSTKPVGSLEGWVCFTLAIGETEDSYTAERQEWLLLHENPAKDKGKGESEVKYLLERSSQAAPSGTTIEQPLHAAAQRGDSDAIASMLRSPGYTVVDGQDSRGWTALHYAAAAGHAIASRLLARHSPSSLAIGTANGETPLVLAADNGHQEAVCELVEAGADVDYFAPEGPTPLVVAARRGDVEMVRLLLQYKANPSLADGFICATPLMAAIPDQRSGSQQDEMLAVLIDARADVNATTQTGLCAINLAVFQGNLGCTRMLLARGADPNGNPKLPPPLQHAIDERDVEIVQALLDHGAQVSGPGAERFRDGWTPMLWAAAVDDVPIGKLLYKVDPGLLYAVGGKEKWTPLHVSAVKGNRFFFKWLLEESKEKHTWDEVDFEGKTAWELRSWEKSKVT</sequence>
<dbReference type="Pfam" id="PF12796">
    <property type="entry name" value="Ank_2"/>
    <property type="match status" value="2"/>
</dbReference>
<feature type="repeat" description="ANK" evidence="1">
    <location>
        <begin position="596"/>
        <end position="628"/>
    </location>
</feature>
<accession>A0AAD4F890</accession>
<dbReference type="SMART" id="SM00248">
    <property type="entry name" value="ANK"/>
    <property type="match status" value="9"/>
</dbReference>
<dbReference type="InterPro" id="IPR002110">
    <property type="entry name" value="Ankyrin_rpt"/>
</dbReference>
<evidence type="ECO:0000256" key="1">
    <source>
        <dbReference type="PROSITE-ProRule" id="PRU00023"/>
    </source>
</evidence>
<dbReference type="PRINTS" id="PR01415">
    <property type="entry name" value="ANKYRIN"/>
</dbReference>
<evidence type="ECO:0008006" key="4">
    <source>
        <dbReference type="Google" id="ProtNLM"/>
    </source>
</evidence>
<reference evidence="2" key="1">
    <citation type="submission" date="2023-02" db="EMBL/GenBank/DDBJ databases">
        <authorList>
            <person name="Palmer J.M."/>
        </authorList>
    </citation>
    <scope>NUCLEOTIDE SEQUENCE</scope>
    <source>
        <strain evidence="2">FW57</strain>
    </source>
</reference>
<dbReference type="EMBL" id="JAHCVI010000001">
    <property type="protein sequence ID" value="KAG7294519.1"/>
    <property type="molecule type" value="Genomic_DNA"/>
</dbReference>
<dbReference type="PROSITE" id="PS50297">
    <property type="entry name" value="ANK_REP_REGION"/>
    <property type="match status" value="2"/>
</dbReference>
<name>A0AAD4F890_9PEZI</name>
<comment type="caution">
    <text evidence="2">The sequence shown here is derived from an EMBL/GenBank/DDBJ whole genome shotgun (WGS) entry which is preliminary data.</text>
</comment>
<gene>
    <name evidence="2" type="ORF">NEMBOFW57_004594</name>
</gene>